<accession>A0A839PM79</accession>
<evidence type="ECO:0000313" key="4">
    <source>
        <dbReference type="EMBL" id="MBB2985370.1"/>
    </source>
</evidence>
<dbReference type="Pfam" id="PF00583">
    <property type="entry name" value="Acetyltransf_1"/>
    <property type="match status" value="1"/>
</dbReference>
<dbReference type="PANTHER" id="PTHR43877">
    <property type="entry name" value="AMINOALKYLPHOSPHONATE N-ACETYLTRANSFERASE-RELATED-RELATED"/>
    <property type="match status" value="1"/>
</dbReference>
<dbReference type="PANTHER" id="PTHR43877:SF1">
    <property type="entry name" value="ACETYLTRANSFERASE"/>
    <property type="match status" value="1"/>
</dbReference>
<dbReference type="CDD" id="cd04301">
    <property type="entry name" value="NAT_SF"/>
    <property type="match status" value="1"/>
</dbReference>
<evidence type="ECO:0000256" key="2">
    <source>
        <dbReference type="ARBA" id="ARBA00023315"/>
    </source>
</evidence>
<comment type="caution">
    <text evidence="4">The sequence shown here is derived from an EMBL/GenBank/DDBJ whole genome shotgun (WGS) entry which is preliminary data.</text>
</comment>
<dbReference type="InterPro" id="IPR016181">
    <property type="entry name" value="Acyl_CoA_acyltransferase"/>
</dbReference>
<dbReference type="RefSeq" id="WP_184507709.1">
    <property type="nucleotide sequence ID" value="NZ_JACHVT010000001.1"/>
</dbReference>
<keyword evidence="1 4" id="KW-0808">Transferase</keyword>
<evidence type="ECO:0000313" key="5">
    <source>
        <dbReference type="Proteomes" id="UP000590811"/>
    </source>
</evidence>
<reference evidence="4 5" key="1">
    <citation type="submission" date="2020-08" db="EMBL/GenBank/DDBJ databases">
        <title>Genomic Encyclopedia of Type Strains, Phase IV (KMG-V): Genome sequencing to study the core and pangenomes of soil and plant-associated prokaryotes.</title>
        <authorList>
            <person name="Whitman W."/>
        </authorList>
    </citation>
    <scope>NUCLEOTIDE SEQUENCE [LARGE SCALE GENOMIC DNA]</scope>
    <source>
        <strain evidence="4 5">B3ACCR2</strain>
    </source>
</reference>
<dbReference type="PROSITE" id="PS51186">
    <property type="entry name" value="GNAT"/>
    <property type="match status" value="1"/>
</dbReference>
<organism evidence="4 5">
    <name type="scientific">Terracoccus luteus</name>
    <dbReference type="NCBI Taxonomy" id="53356"/>
    <lineage>
        <taxon>Bacteria</taxon>
        <taxon>Bacillati</taxon>
        <taxon>Actinomycetota</taxon>
        <taxon>Actinomycetes</taxon>
        <taxon>Micrococcales</taxon>
        <taxon>Intrasporangiaceae</taxon>
        <taxon>Terracoccus</taxon>
    </lineage>
</organism>
<dbReference type="SUPFAM" id="SSF55729">
    <property type="entry name" value="Acyl-CoA N-acyltransferases (Nat)"/>
    <property type="match status" value="2"/>
</dbReference>
<dbReference type="EMBL" id="JACHVT010000001">
    <property type="protein sequence ID" value="MBB2985370.1"/>
    <property type="molecule type" value="Genomic_DNA"/>
</dbReference>
<gene>
    <name evidence="4" type="ORF">FHW14_000510</name>
</gene>
<evidence type="ECO:0000256" key="1">
    <source>
        <dbReference type="ARBA" id="ARBA00022679"/>
    </source>
</evidence>
<evidence type="ECO:0000259" key="3">
    <source>
        <dbReference type="PROSITE" id="PS51186"/>
    </source>
</evidence>
<dbReference type="Gene3D" id="3.40.630.30">
    <property type="match status" value="1"/>
</dbReference>
<proteinExistence type="predicted"/>
<dbReference type="Proteomes" id="UP000590811">
    <property type="component" value="Unassembled WGS sequence"/>
</dbReference>
<dbReference type="InterPro" id="IPR000182">
    <property type="entry name" value="GNAT_dom"/>
</dbReference>
<dbReference type="GO" id="GO:0016747">
    <property type="term" value="F:acyltransferase activity, transferring groups other than amino-acyl groups"/>
    <property type="evidence" value="ECO:0007669"/>
    <property type="project" value="InterPro"/>
</dbReference>
<feature type="domain" description="N-acetyltransferase" evidence="3">
    <location>
        <begin position="1"/>
        <end position="167"/>
    </location>
</feature>
<protein>
    <submittedName>
        <fullName evidence="4">GNAT superfamily N-acetyltransferase</fullName>
    </submittedName>
</protein>
<sequence>MEITTVDRGDDALVAQLYDVCRSSDAVSRVNQFDYTPEEYAANLRWSFPGEHDVLLAARDGGTVLGYAQVWFPERDNLDKSWFELFVQPEHRRQGVGSALVERVERVVRDEGRSLALPEAFVPPGHRDDAPAARFAARHGYEVADTEVVRSLRLPVDAAVLDRFEASAREAMGEAYRLEVHRGGVPEPLRAGLCAVSNRLALDAPSGDIEFEAESMTPDDYRQLLEHERSLQRERLTALAIEVATGDVVAYTDLVLPHGDPTFVFQWGTLVMPEHRGHRLGMAVKVANLRALAGLDPARRTVRTMNAEDNPWMVGINVDLGFEVVEEALMLRKDL</sequence>
<name>A0A839PM79_9MICO</name>
<keyword evidence="2" id="KW-0012">Acyltransferase</keyword>
<dbReference type="AlphaFoldDB" id="A0A839PM79"/>
<dbReference type="InterPro" id="IPR050832">
    <property type="entry name" value="Bact_Acetyltransf"/>
</dbReference>